<keyword evidence="8" id="KW-0418">Kinase</keyword>
<protein>
    <submittedName>
        <fullName evidence="16">PTS system maltose-specific IIB component, Glc family /PTS system maltose-specific IIC component, Glc family</fullName>
    </submittedName>
</protein>
<gene>
    <name evidence="16" type="ORF">SAMN02745249_01819</name>
</gene>
<feature type="compositionally biased region" description="Basic and acidic residues" evidence="12">
    <location>
        <begin position="422"/>
        <end position="454"/>
    </location>
</feature>
<dbReference type="GO" id="GO:0016301">
    <property type="term" value="F:kinase activity"/>
    <property type="evidence" value="ECO:0007669"/>
    <property type="project" value="UniProtKB-KW"/>
</dbReference>
<dbReference type="GO" id="GO:0008982">
    <property type="term" value="F:protein-N(PI)-phosphohistidine-sugar phosphotransferase activity"/>
    <property type="evidence" value="ECO:0007669"/>
    <property type="project" value="InterPro"/>
</dbReference>
<evidence type="ECO:0000259" key="15">
    <source>
        <dbReference type="PROSITE" id="PS51103"/>
    </source>
</evidence>
<dbReference type="STRING" id="1121025.SAMN02745249_01819"/>
<keyword evidence="5" id="KW-0808">Transferase</keyword>
<dbReference type="PROSITE" id="PS51098">
    <property type="entry name" value="PTS_EIIB_TYPE_1"/>
    <property type="match status" value="1"/>
</dbReference>
<evidence type="ECO:0000256" key="12">
    <source>
        <dbReference type="SAM" id="MobiDB-lite"/>
    </source>
</evidence>
<keyword evidence="9 13" id="KW-1133">Transmembrane helix</keyword>
<evidence type="ECO:0000256" key="13">
    <source>
        <dbReference type="SAM" id="Phobius"/>
    </source>
</evidence>
<dbReference type="OrthoDB" id="9764327at2"/>
<evidence type="ECO:0000256" key="4">
    <source>
        <dbReference type="ARBA" id="ARBA00022597"/>
    </source>
</evidence>
<feature type="transmembrane region" description="Helical" evidence="13">
    <location>
        <begin position="127"/>
        <end position="151"/>
    </location>
</feature>
<reference evidence="16 17" key="1">
    <citation type="submission" date="2016-11" db="EMBL/GenBank/DDBJ databases">
        <authorList>
            <person name="Jaros S."/>
            <person name="Januszkiewicz K."/>
            <person name="Wedrychowicz H."/>
        </authorList>
    </citation>
    <scope>NUCLEOTIDE SEQUENCE [LARGE SCALE GENOMIC DNA]</scope>
    <source>
        <strain evidence="16 17">DSM 15692</strain>
    </source>
</reference>
<dbReference type="GO" id="GO:0009401">
    <property type="term" value="P:phosphoenolpyruvate-dependent sugar phosphotransferase system"/>
    <property type="evidence" value="ECO:0007669"/>
    <property type="project" value="UniProtKB-KW"/>
</dbReference>
<name>A0A1M4YX50_9LACT</name>
<feature type="active site" description="Phosphocysteine intermediate; for EIIB activity" evidence="11">
    <location>
        <position position="479"/>
    </location>
</feature>
<evidence type="ECO:0000256" key="6">
    <source>
        <dbReference type="ARBA" id="ARBA00022683"/>
    </source>
</evidence>
<accession>A0A1M4YX50</accession>
<dbReference type="RefSeq" id="WP_073298512.1">
    <property type="nucleotide sequence ID" value="NZ_FQUF01000032.1"/>
</dbReference>
<dbReference type="InterPro" id="IPR013013">
    <property type="entry name" value="PTS_EIIC_1"/>
</dbReference>
<feature type="transmembrane region" description="Helical" evidence="13">
    <location>
        <begin position="381"/>
        <end position="402"/>
    </location>
</feature>
<dbReference type="PANTHER" id="PTHR30009:SF12">
    <property type="entry name" value="PHOSPHOTRANSFERASE IIC COMPONENT GLVC"/>
    <property type="match status" value="1"/>
</dbReference>
<evidence type="ECO:0000256" key="10">
    <source>
        <dbReference type="ARBA" id="ARBA00023136"/>
    </source>
</evidence>
<feature type="transmembrane region" description="Helical" evidence="13">
    <location>
        <begin position="330"/>
        <end position="361"/>
    </location>
</feature>
<dbReference type="PANTHER" id="PTHR30009">
    <property type="entry name" value="CYTOCHROME C-TYPE SYNTHESIS PROTEIN AND PTS TRANSMEMBRANE COMPONENT"/>
    <property type="match status" value="1"/>
</dbReference>
<organism evidence="16 17">
    <name type="scientific">Atopostipes suicloacalis DSM 15692</name>
    <dbReference type="NCBI Taxonomy" id="1121025"/>
    <lineage>
        <taxon>Bacteria</taxon>
        <taxon>Bacillati</taxon>
        <taxon>Bacillota</taxon>
        <taxon>Bacilli</taxon>
        <taxon>Lactobacillales</taxon>
        <taxon>Carnobacteriaceae</taxon>
        <taxon>Atopostipes</taxon>
    </lineage>
</organism>
<feature type="transmembrane region" description="Helical" evidence="13">
    <location>
        <begin position="198"/>
        <end position="220"/>
    </location>
</feature>
<dbReference type="PROSITE" id="PS01035">
    <property type="entry name" value="PTS_EIIB_TYPE_1_CYS"/>
    <property type="match status" value="1"/>
</dbReference>
<sequence length="533" mass="59055">MQKIQRFGGAMIIPVMLFAFFGIIVGVTTFFQQEVIFGTLANPDSFFWKLMDVIQQGGWTVFNQINLLFVIGLPISLANKQQARASMESFVVYMVFNYFLSAMLGHWGNNFGVDFSLEAGGESGLAMVAGVKTLDIGMIGAIAVTLIVIYLHNKYFDLKVPEWLTAFRGSATVVAIGFFVMLPVAAIFMMVWPQVQNLISSLQVFIINSGTFGVWLYTFLERLLIPTGMHHILNTPFQFDNIVINGGLLAGWVNQLPEIARSSGESLRTLFPAGGYALYGLSKVFAPIGISYAFYKTADEDKKAEVAGLMVPVTLTAIVAGVTEPIEFTFLFIAPVLFLVHALLAATFITVVYIIGISGYFTGGLIEMTSYNFLPLGASHWQQYLLLLGVGLIFSGIWYIVFKTMIVKMDLKTPGREADEEEMHLYSKKEYQDSRSKNKRDDPANDPTESRESTGDLSKPEGYLQALGGKENIESVTNCVTRLRVTVKDEELVAPESIFKKYGALGLVHKGNNVQVIDGTDVTFTREEFEELL</sequence>
<dbReference type="AlphaFoldDB" id="A0A1M4YX50"/>
<dbReference type="InterPro" id="IPR001996">
    <property type="entry name" value="PTS_IIB_1"/>
</dbReference>
<keyword evidence="2" id="KW-0813">Transport</keyword>
<evidence type="ECO:0000256" key="3">
    <source>
        <dbReference type="ARBA" id="ARBA00022475"/>
    </source>
</evidence>
<feature type="transmembrane region" description="Helical" evidence="13">
    <location>
        <begin position="171"/>
        <end position="192"/>
    </location>
</feature>
<keyword evidence="7 13" id="KW-0812">Transmembrane</keyword>
<keyword evidence="17" id="KW-1185">Reference proteome</keyword>
<keyword evidence="3" id="KW-1003">Cell membrane</keyword>
<dbReference type="InterPro" id="IPR050429">
    <property type="entry name" value="PTS_Glucose_EIICBA"/>
</dbReference>
<keyword evidence="10 13" id="KW-0472">Membrane</keyword>
<dbReference type="Pfam" id="PF00367">
    <property type="entry name" value="PTS_EIIB"/>
    <property type="match status" value="1"/>
</dbReference>
<dbReference type="CDD" id="cd00212">
    <property type="entry name" value="PTS_IIB_glc"/>
    <property type="match status" value="1"/>
</dbReference>
<dbReference type="InterPro" id="IPR036878">
    <property type="entry name" value="Glu_permease_IIB"/>
</dbReference>
<dbReference type="NCBIfam" id="TIGR02005">
    <property type="entry name" value="PTS-IIBC-alpha"/>
    <property type="match status" value="1"/>
</dbReference>
<evidence type="ECO:0000256" key="11">
    <source>
        <dbReference type="PROSITE-ProRule" id="PRU00421"/>
    </source>
</evidence>
<dbReference type="GO" id="GO:0090563">
    <property type="term" value="F:protein-phosphocysteine-sugar phosphotransferase activity"/>
    <property type="evidence" value="ECO:0007669"/>
    <property type="project" value="TreeGrafter"/>
</dbReference>
<dbReference type="SUPFAM" id="SSF55604">
    <property type="entry name" value="Glucose permease domain IIB"/>
    <property type="match status" value="1"/>
</dbReference>
<evidence type="ECO:0000256" key="2">
    <source>
        <dbReference type="ARBA" id="ARBA00022448"/>
    </source>
</evidence>
<dbReference type="PROSITE" id="PS51103">
    <property type="entry name" value="PTS_EIIC_TYPE_1"/>
    <property type="match status" value="1"/>
</dbReference>
<evidence type="ECO:0000256" key="8">
    <source>
        <dbReference type="ARBA" id="ARBA00022777"/>
    </source>
</evidence>
<feature type="transmembrane region" description="Helical" evidence="13">
    <location>
        <begin position="12"/>
        <end position="33"/>
    </location>
</feature>
<comment type="subcellular location">
    <subcellularLocation>
        <location evidence="1">Cell membrane</location>
        <topology evidence="1">Multi-pass membrane protein</topology>
    </subcellularLocation>
</comment>
<dbReference type="InterPro" id="IPR010975">
    <property type="entry name" value="PTS_IIBC_a_glc"/>
</dbReference>
<evidence type="ECO:0000313" key="16">
    <source>
        <dbReference type="EMBL" id="SHF10288.1"/>
    </source>
</evidence>
<keyword evidence="4" id="KW-0762">Sugar transport</keyword>
<feature type="transmembrane region" description="Helical" evidence="13">
    <location>
        <begin position="306"/>
        <end position="323"/>
    </location>
</feature>
<evidence type="ECO:0000256" key="1">
    <source>
        <dbReference type="ARBA" id="ARBA00004651"/>
    </source>
</evidence>
<dbReference type="NCBIfam" id="TIGR00826">
    <property type="entry name" value="EIIB_glc"/>
    <property type="match status" value="1"/>
</dbReference>
<dbReference type="Pfam" id="PF02378">
    <property type="entry name" value="PTS_EIIC"/>
    <property type="match status" value="1"/>
</dbReference>
<evidence type="ECO:0000313" key="17">
    <source>
        <dbReference type="Proteomes" id="UP000184128"/>
    </source>
</evidence>
<dbReference type="InterPro" id="IPR003352">
    <property type="entry name" value="PTS_EIIC"/>
</dbReference>
<dbReference type="InterPro" id="IPR018113">
    <property type="entry name" value="PTrfase_EIIB_Cys"/>
</dbReference>
<feature type="transmembrane region" description="Helical" evidence="13">
    <location>
        <begin position="53"/>
        <end position="78"/>
    </location>
</feature>
<feature type="domain" description="PTS EIIB type-1" evidence="14">
    <location>
        <begin position="457"/>
        <end position="533"/>
    </location>
</feature>
<feature type="region of interest" description="Disordered" evidence="12">
    <location>
        <begin position="422"/>
        <end position="461"/>
    </location>
</feature>
<dbReference type="Gene3D" id="3.30.1360.60">
    <property type="entry name" value="Glucose permease domain IIB"/>
    <property type="match status" value="1"/>
</dbReference>
<proteinExistence type="predicted"/>
<feature type="transmembrane region" description="Helical" evidence="13">
    <location>
        <begin position="90"/>
        <end position="107"/>
    </location>
</feature>
<evidence type="ECO:0000256" key="9">
    <source>
        <dbReference type="ARBA" id="ARBA00022989"/>
    </source>
</evidence>
<keyword evidence="6" id="KW-0598">Phosphotransferase system</keyword>
<dbReference type="GO" id="GO:0005886">
    <property type="term" value="C:plasma membrane"/>
    <property type="evidence" value="ECO:0007669"/>
    <property type="project" value="UniProtKB-SubCell"/>
</dbReference>
<evidence type="ECO:0000256" key="7">
    <source>
        <dbReference type="ARBA" id="ARBA00022692"/>
    </source>
</evidence>
<dbReference type="EMBL" id="FQUF01000032">
    <property type="protein sequence ID" value="SHF10288.1"/>
    <property type="molecule type" value="Genomic_DNA"/>
</dbReference>
<feature type="transmembrane region" description="Helical" evidence="13">
    <location>
        <begin position="276"/>
        <end position="294"/>
    </location>
</feature>
<dbReference type="Proteomes" id="UP000184128">
    <property type="component" value="Unassembled WGS sequence"/>
</dbReference>
<evidence type="ECO:0000259" key="14">
    <source>
        <dbReference type="PROSITE" id="PS51098"/>
    </source>
</evidence>
<evidence type="ECO:0000256" key="5">
    <source>
        <dbReference type="ARBA" id="ARBA00022679"/>
    </source>
</evidence>
<feature type="domain" description="PTS EIIC type-1" evidence="15">
    <location>
        <begin position="1"/>
        <end position="418"/>
    </location>
</feature>